<feature type="binding site" evidence="12 17">
    <location>
        <position position="417"/>
    </location>
    <ligand>
        <name>Zn(2+)</name>
        <dbReference type="ChEBI" id="CHEBI:29105"/>
    </ligand>
</feature>
<feature type="binding site" evidence="12 17">
    <location>
        <position position="358"/>
    </location>
    <ligand>
        <name>Zn(2+)</name>
        <dbReference type="ChEBI" id="CHEBI:29105"/>
    </ligand>
</feature>
<keyword evidence="8 12" id="KW-0560">Oxidoreductase</keyword>
<dbReference type="InterPro" id="IPR012131">
    <property type="entry name" value="Hstdl_DH"/>
</dbReference>
<dbReference type="CDD" id="cd06572">
    <property type="entry name" value="Histidinol_dh"/>
    <property type="match status" value="1"/>
</dbReference>
<dbReference type="AlphaFoldDB" id="A0A0L6W1W5"/>
<feature type="binding site" evidence="12 15">
    <location>
        <position position="126"/>
    </location>
    <ligand>
        <name>NAD(+)</name>
        <dbReference type="ChEBI" id="CHEBI:57540"/>
    </ligand>
</feature>
<name>A0A0L6W1W5_9FIRM</name>
<dbReference type="GO" id="GO:0005829">
    <property type="term" value="C:cytosol"/>
    <property type="evidence" value="ECO:0007669"/>
    <property type="project" value="TreeGrafter"/>
</dbReference>
<evidence type="ECO:0000313" key="20">
    <source>
        <dbReference type="Proteomes" id="UP000037175"/>
    </source>
</evidence>
<feature type="binding site" evidence="12 16">
    <location>
        <position position="234"/>
    </location>
    <ligand>
        <name>substrate</name>
    </ligand>
</feature>
<dbReference type="InterPro" id="IPR001692">
    <property type="entry name" value="Histidinol_DH_CS"/>
</dbReference>
<keyword evidence="9 12" id="KW-0520">NAD</keyword>
<evidence type="ECO:0000256" key="6">
    <source>
        <dbReference type="ARBA" id="ARBA00022723"/>
    </source>
</evidence>
<dbReference type="NCBIfam" id="TIGR00069">
    <property type="entry name" value="hisD"/>
    <property type="match status" value="1"/>
</dbReference>
<evidence type="ECO:0000256" key="12">
    <source>
        <dbReference type="HAMAP-Rule" id="MF_01024"/>
    </source>
</evidence>
<feature type="binding site" evidence="12 16">
    <location>
        <position position="325"/>
    </location>
    <ligand>
        <name>substrate</name>
    </ligand>
</feature>
<dbReference type="PIRSF" id="PIRSF000099">
    <property type="entry name" value="Histidinol_dh"/>
    <property type="match status" value="1"/>
</dbReference>
<dbReference type="PROSITE" id="PS00611">
    <property type="entry name" value="HISOL_DEHYDROGENASE"/>
    <property type="match status" value="1"/>
</dbReference>
<proteinExistence type="inferred from homology"/>
<sequence length="431" mass="47003">MIRILKSGQTEVEKVLNKVYEDQAVYEQRVSEILKEVRERGDEAVLEYTARFDKARLTPETLRVSEEEIEEAYRVIDKDVLPALQKARDNIAAYHEKQLQKCWFDPEEDGTVLGQLVRPLERVGIYVPGGTASYPSSVLMNAVPAKVAGVKEIVMVAPPTAGGRIDPYSIVAAAEAGVTEIYKVGGAQAVAALAYGTRTIRKVDLITGPGNIYVTLAKKMVYGQVNIDMLAGPSEILIIADASADPTYVAADLLSQAEHDVLASAVLVTPSEKLAHAVKAEIERQVSYLSRKEILTASLRDYSAIIVTDSLAEAIEMANTYAPEHLELAVEKPFDILGKIKNAGAVFMGHYTAEPVGDYYAGPNHVLPTGGTARFYSPLNVDTFMKKMSIIAYSRDRLGKVGQDIVKLAKVEGLDAHANSIQVRLDKLAKK</sequence>
<evidence type="ECO:0000256" key="4">
    <source>
        <dbReference type="ARBA" id="ARBA00012965"/>
    </source>
</evidence>
<evidence type="ECO:0000256" key="7">
    <source>
        <dbReference type="ARBA" id="ARBA00022833"/>
    </source>
</evidence>
<evidence type="ECO:0000256" key="13">
    <source>
        <dbReference type="PIRNR" id="PIRNR000099"/>
    </source>
</evidence>
<feature type="binding site" evidence="12 17">
    <location>
        <position position="259"/>
    </location>
    <ligand>
        <name>Zn(2+)</name>
        <dbReference type="ChEBI" id="CHEBI:29105"/>
    </ligand>
</feature>
<keyword evidence="7 12" id="KW-0862">Zinc</keyword>
<evidence type="ECO:0000256" key="1">
    <source>
        <dbReference type="ARBA" id="ARBA00003850"/>
    </source>
</evidence>
<feature type="binding site" evidence="12 15">
    <location>
        <position position="211"/>
    </location>
    <ligand>
        <name>NAD(+)</name>
        <dbReference type="ChEBI" id="CHEBI:57540"/>
    </ligand>
</feature>
<feature type="binding site" evidence="12 16">
    <location>
        <position position="417"/>
    </location>
    <ligand>
        <name>substrate</name>
    </ligand>
</feature>
<dbReference type="RefSeq" id="WP_052218460.1">
    <property type="nucleotide sequence ID" value="NZ_LGTE01000017.1"/>
</dbReference>
<evidence type="ECO:0000256" key="18">
    <source>
        <dbReference type="RuleBase" id="RU004175"/>
    </source>
</evidence>
<dbReference type="EMBL" id="LGTE01000017">
    <property type="protein sequence ID" value="KNZ69069.1"/>
    <property type="molecule type" value="Genomic_DNA"/>
</dbReference>
<dbReference type="FunFam" id="3.40.50.1980:FF:000026">
    <property type="entry name" value="Histidinol dehydrogenase"/>
    <property type="match status" value="1"/>
</dbReference>
<evidence type="ECO:0000256" key="14">
    <source>
        <dbReference type="PIRSR" id="PIRSR000099-1"/>
    </source>
</evidence>
<feature type="active site" description="Proton acceptor" evidence="12 14">
    <location>
        <position position="324"/>
    </location>
</feature>
<dbReference type="Gene3D" id="1.20.5.1300">
    <property type="match status" value="1"/>
</dbReference>
<dbReference type="GO" id="GO:0000105">
    <property type="term" value="P:L-histidine biosynthetic process"/>
    <property type="evidence" value="ECO:0007669"/>
    <property type="project" value="UniProtKB-UniRule"/>
</dbReference>
<feature type="binding site" evidence="12 16">
    <location>
        <position position="412"/>
    </location>
    <ligand>
        <name>substrate</name>
    </ligand>
</feature>
<feature type="binding site" evidence="12 15">
    <location>
        <position position="188"/>
    </location>
    <ligand>
        <name>NAD(+)</name>
        <dbReference type="ChEBI" id="CHEBI:57540"/>
    </ligand>
</feature>
<dbReference type="FunFam" id="3.40.50.1980:FF:000001">
    <property type="entry name" value="Histidinol dehydrogenase"/>
    <property type="match status" value="1"/>
</dbReference>
<evidence type="ECO:0000256" key="5">
    <source>
        <dbReference type="ARBA" id="ARBA00022605"/>
    </source>
</evidence>
<dbReference type="FunFam" id="1.20.5.1300:FF:000002">
    <property type="entry name" value="Histidinol dehydrogenase, chloroplastic"/>
    <property type="match status" value="1"/>
</dbReference>
<evidence type="ECO:0000256" key="11">
    <source>
        <dbReference type="ARBA" id="ARBA00049489"/>
    </source>
</evidence>
<dbReference type="UniPathway" id="UPA00031">
    <property type="reaction ID" value="UER00014"/>
</dbReference>
<dbReference type="Pfam" id="PF00815">
    <property type="entry name" value="Histidinol_dh"/>
    <property type="match status" value="1"/>
</dbReference>
<reference evidence="20" key="1">
    <citation type="submission" date="2015-07" db="EMBL/GenBank/DDBJ databases">
        <title>Complete Genome of Thermincola ferriacetica strain Z-0001T.</title>
        <authorList>
            <person name="Lusk B."/>
            <person name="Badalamenti J.P."/>
            <person name="Parameswaran P."/>
            <person name="Bond D.R."/>
            <person name="Torres C.I."/>
        </authorList>
    </citation>
    <scope>NUCLEOTIDE SEQUENCE [LARGE SCALE GENOMIC DNA]</scope>
    <source>
        <strain evidence="20">Z-0001</strain>
    </source>
</reference>
<evidence type="ECO:0000256" key="15">
    <source>
        <dbReference type="PIRSR" id="PIRSR000099-2"/>
    </source>
</evidence>
<dbReference type="EC" id="1.1.1.23" evidence="4 12"/>
<dbReference type="Proteomes" id="UP000037175">
    <property type="component" value="Unassembled WGS sequence"/>
</dbReference>
<dbReference type="PATRIC" id="fig|281456.6.peg.2453"/>
<feature type="binding site" evidence="12 16">
    <location>
        <position position="358"/>
    </location>
    <ligand>
        <name>substrate</name>
    </ligand>
</feature>
<keyword evidence="6 12" id="KW-0479">Metal-binding</keyword>
<comment type="caution">
    <text evidence="19">The sequence shown here is derived from an EMBL/GenBank/DDBJ whole genome shotgun (WGS) entry which is preliminary data.</text>
</comment>
<dbReference type="PANTHER" id="PTHR21256:SF2">
    <property type="entry name" value="HISTIDINE BIOSYNTHESIS TRIFUNCTIONAL PROTEIN"/>
    <property type="match status" value="1"/>
</dbReference>
<dbReference type="GO" id="GO:0008270">
    <property type="term" value="F:zinc ion binding"/>
    <property type="evidence" value="ECO:0007669"/>
    <property type="project" value="UniProtKB-UniRule"/>
</dbReference>
<dbReference type="GO" id="GO:0004399">
    <property type="term" value="F:histidinol dehydrogenase activity"/>
    <property type="evidence" value="ECO:0007669"/>
    <property type="project" value="UniProtKB-UniRule"/>
</dbReference>
<evidence type="ECO:0000256" key="16">
    <source>
        <dbReference type="PIRSR" id="PIRSR000099-3"/>
    </source>
</evidence>
<dbReference type="InterPro" id="IPR022695">
    <property type="entry name" value="Histidinol_DH_monofunct"/>
</dbReference>
<dbReference type="GO" id="GO:0051287">
    <property type="term" value="F:NAD binding"/>
    <property type="evidence" value="ECO:0007669"/>
    <property type="project" value="InterPro"/>
</dbReference>
<evidence type="ECO:0000313" key="19">
    <source>
        <dbReference type="EMBL" id="KNZ69069.1"/>
    </source>
</evidence>
<evidence type="ECO:0000256" key="17">
    <source>
        <dbReference type="PIRSR" id="PIRSR000099-4"/>
    </source>
</evidence>
<accession>A0A0L6W1W5</accession>
<evidence type="ECO:0000256" key="8">
    <source>
        <dbReference type="ARBA" id="ARBA00023002"/>
    </source>
</evidence>
<dbReference type="PANTHER" id="PTHR21256">
    <property type="entry name" value="HISTIDINOL DEHYDROGENASE HDH"/>
    <property type="match status" value="1"/>
</dbReference>
<evidence type="ECO:0000256" key="10">
    <source>
        <dbReference type="ARBA" id="ARBA00023102"/>
    </source>
</evidence>
<evidence type="ECO:0000256" key="2">
    <source>
        <dbReference type="ARBA" id="ARBA00004940"/>
    </source>
</evidence>
<comment type="catalytic activity">
    <reaction evidence="11 12">
        <text>L-histidinol + 2 NAD(+) + H2O = L-histidine + 2 NADH + 3 H(+)</text>
        <dbReference type="Rhea" id="RHEA:20641"/>
        <dbReference type="ChEBI" id="CHEBI:15377"/>
        <dbReference type="ChEBI" id="CHEBI:15378"/>
        <dbReference type="ChEBI" id="CHEBI:57540"/>
        <dbReference type="ChEBI" id="CHEBI:57595"/>
        <dbReference type="ChEBI" id="CHEBI:57699"/>
        <dbReference type="ChEBI" id="CHEBI:57945"/>
        <dbReference type="EC" id="1.1.1.23"/>
    </reaction>
</comment>
<protein>
    <recommendedName>
        <fullName evidence="4 12">Histidinol dehydrogenase</fullName>
        <shortName evidence="12">HDH</shortName>
        <ecNumber evidence="4 12">1.1.1.23</ecNumber>
    </recommendedName>
</protein>
<comment type="pathway">
    <text evidence="2 12">Amino-acid biosynthesis; L-histidine biosynthesis; L-histidine from 5-phospho-alpha-D-ribose 1-diphosphate: step 9/9.</text>
</comment>
<organism evidence="19 20">
    <name type="scientific">Thermincola ferriacetica</name>
    <dbReference type="NCBI Taxonomy" id="281456"/>
    <lineage>
        <taxon>Bacteria</taxon>
        <taxon>Bacillati</taxon>
        <taxon>Bacillota</taxon>
        <taxon>Clostridia</taxon>
        <taxon>Eubacteriales</taxon>
        <taxon>Thermincolaceae</taxon>
        <taxon>Thermincola</taxon>
    </lineage>
</organism>
<evidence type="ECO:0000256" key="9">
    <source>
        <dbReference type="ARBA" id="ARBA00023027"/>
    </source>
</evidence>
<feature type="binding site" evidence="12 17">
    <location>
        <position position="256"/>
    </location>
    <ligand>
        <name>Zn(2+)</name>
        <dbReference type="ChEBI" id="CHEBI:29105"/>
    </ligand>
</feature>
<dbReference type="SUPFAM" id="SSF53720">
    <property type="entry name" value="ALDH-like"/>
    <property type="match status" value="1"/>
</dbReference>
<keyword evidence="20" id="KW-1185">Reference proteome</keyword>
<dbReference type="HAMAP" id="MF_01024">
    <property type="entry name" value="HisD"/>
    <property type="match status" value="1"/>
</dbReference>
<keyword evidence="10 12" id="KW-0368">Histidine biosynthesis</keyword>
<comment type="function">
    <text evidence="1 12">Catalyzes the sequential NAD-dependent oxidations of L-histidinol to L-histidinaldehyde and then to L-histidine.</text>
</comment>
<feature type="active site" description="Proton acceptor" evidence="12 14">
    <location>
        <position position="325"/>
    </location>
</feature>
<gene>
    <name evidence="12" type="primary">hisD</name>
    <name evidence="19" type="ORF">Tfer_2315</name>
</gene>
<dbReference type="InterPro" id="IPR016161">
    <property type="entry name" value="Ald_DH/histidinol_DH"/>
</dbReference>
<feature type="binding site" evidence="12 16">
    <location>
        <position position="259"/>
    </location>
    <ligand>
        <name>substrate</name>
    </ligand>
</feature>
<dbReference type="Gene3D" id="3.40.50.1980">
    <property type="entry name" value="Nitrogenase molybdenum iron protein domain"/>
    <property type="match status" value="2"/>
</dbReference>
<evidence type="ECO:0000256" key="3">
    <source>
        <dbReference type="ARBA" id="ARBA00010178"/>
    </source>
</evidence>
<feature type="binding site" evidence="12 16">
    <location>
        <position position="256"/>
    </location>
    <ligand>
        <name>substrate</name>
    </ligand>
</feature>
<dbReference type="PRINTS" id="PR00083">
    <property type="entry name" value="HOLDHDRGNASE"/>
</dbReference>
<comment type="similarity">
    <text evidence="3 12 13 18">Belongs to the histidinol dehydrogenase family.</text>
</comment>
<comment type="cofactor">
    <cofactor evidence="12 17">
        <name>Zn(2+)</name>
        <dbReference type="ChEBI" id="CHEBI:29105"/>
    </cofactor>
    <text evidence="12 17">Binds 1 zinc ion per subunit.</text>
</comment>
<keyword evidence="5 12" id="KW-0028">Amino-acid biosynthesis</keyword>